<evidence type="ECO:0000313" key="3">
    <source>
        <dbReference type="Proteomes" id="UP001150907"/>
    </source>
</evidence>
<evidence type="ECO:0000313" key="2">
    <source>
        <dbReference type="EMBL" id="KAJ2000551.1"/>
    </source>
</evidence>
<dbReference type="Proteomes" id="UP001150907">
    <property type="component" value="Unassembled WGS sequence"/>
</dbReference>
<keyword evidence="3" id="KW-1185">Reference proteome</keyword>
<feature type="compositionally biased region" description="Polar residues" evidence="1">
    <location>
        <begin position="244"/>
        <end position="257"/>
    </location>
</feature>
<feature type="compositionally biased region" description="Basic residues" evidence="1">
    <location>
        <begin position="14"/>
        <end position="34"/>
    </location>
</feature>
<gene>
    <name evidence="2" type="ORF">H4R26_004563</name>
</gene>
<feature type="compositionally biased region" description="Low complexity" evidence="1">
    <location>
        <begin position="37"/>
        <end position="46"/>
    </location>
</feature>
<protein>
    <submittedName>
        <fullName evidence="2">Uncharacterized protein</fullName>
    </submittedName>
</protein>
<dbReference type="AlphaFoldDB" id="A0A9W8BAS7"/>
<dbReference type="OrthoDB" id="5573422at2759"/>
<proteinExistence type="predicted"/>
<sequence>MRQCFEYDATVPSMRKRAKKRKALATKEERRHKRSAPDTAPARSAAAPLPAAAAALPMSGSFMPTVDGLGELSDWLAGLCDPSSSVAQVNRSSSAPHGNLFLTQGKYQNEQQCGEASSGARDDTSPCALAPGEKPSYMEHPVAKSAGDDSWLQSLFASSHPPVLSNGLTSPLTTLPLSSGGGGGHSVVAPTVCNLFDNPVANDLFAAFGTSTPLSSAAVPLSTPRTASFLSSFATADDAVIPRTSRQPSPATSSNSEHGADDMGSQSPLSSDHFAMLIGASGGRDAISKLFDTPSSSSALMDPLSMLLSPPNTAPIAGSAVGAPAVNAISSIGLLDQYYWPGSQNTTATATAKPAVSMSVVPASGSESGLDTSSSAAVEHNVPFNLDHLFRPTPNTTQSSLTADSLISPAIGTDIIQNIFGPPAADAAAKSAPIM</sequence>
<accession>A0A9W8BAS7</accession>
<feature type="region of interest" description="Disordered" evidence="1">
    <location>
        <begin position="240"/>
        <end position="267"/>
    </location>
</feature>
<evidence type="ECO:0000256" key="1">
    <source>
        <dbReference type="SAM" id="MobiDB-lite"/>
    </source>
</evidence>
<feature type="region of interest" description="Disordered" evidence="1">
    <location>
        <begin position="1"/>
        <end position="46"/>
    </location>
</feature>
<reference evidence="2" key="1">
    <citation type="submission" date="2022-07" db="EMBL/GenBank/DDBJ databases">
        <title>Phylogenomic reconstructions and comparative analyses of Kickxellomycotina fungi.</title>
        <authorList>
            <person name="Reynolds N.K."/>
            <person name="Stajich J.E."/>
            <person name="Barry K."/>
            <person name="Grigoriev I.V."/>
            <person name="Crous P."/>
            <person name="Smith M.E."/>
        </authorList>
    </citation>
    <scope>NUCLEOTIDE SEQUENCE</scope>
    <source>
        <strain evidence="2">IMI 214461</strain>
    </source>
</reference>
<name>A0A9W8BAS7_9FUNG</name>
<feature type="region of interest" description="Disordered" evidence="1">
    <location>
        <begin position="111"/>
        <end position="131"/>
    </location>
</feature>
<organism evidence="2 3">
    <name type="scientific">Coemansia thaxteri</name>
    <dbReference type="NCBI Taxonomy" id="2663907"/>
    <lineage>
        <taxon>Eukaryota</taxon>
        <taxon>Fungi</taxon>
        <taxon>Fungi incertae sedis</taxon>
        <taxon>Zoopagomycota</taxon>
        <taxon>Kickxellomycotina</taxon>
        <taxon>Kickxellomycetes</taxon>
        <taxon>Kickxellales</taxon>
        <taxon>Kickxellaceae</taxon>
        <taxon>Coemansia</taxon>
    </lineage>
</organism>
<dbReference type="EMBL" id="JANBQF010000516">
    <property type="protein sequence ID" value="KAJ2000551.1"/>
    <property type="molecule type" value="Genomic_DNA"/>
</dbReference>
<comment type="caution">
    <text evidence="2">The sequence shown here is derived from an EMBL/GenBank/DDBJ whole genome shotgun (WGS) entry which is preliminary data.</text>
</comment>